<dbReference type="Gene3D" id="3.40.30.10">
    <property type="entry name" value="Glutaredoxin"/>
    <property type="match status" value="1"/>
</dbReference>
<dbReference type="EMBL" id="CP043046">
    <property type="protein sequence ID" value="QEI08310.1"/>
    <property type="molecule type" value="Genomic_DNA"/>
</dbReference>
<evidence type="ECO:0000259" key="1">
    <source>
        <dbReference type="PROSITE" id="PS51352"/>
    </source>
</evidence>
<feature type="domain" description="Thioredoxin" evidence="1">
    <location>
        <begin position="9"/>
        <end position="165"/>
    </location>
</feature>
<dbReference type="PANTHER" id="PTHR42852">
    <property type="entry name" value="THIOL:DISULFIDE INTERCHANGE PROTEIN DSBE"/>
    <property type="match status" value="1"/>
</dbReference>
<dbReference type="InterPro" id="IPR050553">
    <property type="entry name" value="Thioredoxin_ResA/DsbE_sf"/>
</dbReference>
<dbReference type="InterPro" id="IPR013766">
    <property type="entry name" value="Thioredoxin_domain"/>
</dbReference>
<dbReference type="InterPro" id="IPR000866">
    <property type="entry name" value="AhpC/TSA"/>
</dbReference>
<name>A0A5C0B4T9_9BURK</name>
<keyword evidence="3" id="KW-1185">Reference proteome</keyword>
<dbReference type="OrthoDB" id="9811352at2"/>
<evidence type="ECO:0000313" key="3">
    <source>
        <dbReference type="Proteomes" id="UP000325161"/>
    </source>
</evidence>
<dbReference type="GO" id="GO:0016491">
    <property type="term" value="F:oxidoreductase activity"/>
    <property type="evidence" value="ECO:0007669"/>
    <property type="project" value="InterPro"/>
</dbReference>
<dbReference type="GO" id="GO:0016209">
    <property type="term" value="F:antioxidant activity"/>
    <property type="evidence" value="ECO:0007669"/>
    <property type="project" value="InterPro"/>
</dbReference>
<gene>
    <name evidence="2" type="ORF">FXN63_22590</name>
</gene>
<protein>
    <submittedName>
        <fullName evidence="2">Redoxin domain-containing protein</fullName>
    </submittedName>
</protein>
<dbReference type="PROSITE" id="PS51352">
    <property type="entry name" value="THIOREDOXIN_2"/>
    <property type="match status" value="1"/>
</dbReference>
<proteinExistence type="predicted"/>
<dbReference type="SUPFAM" id="SSF52833">
    <property type="entry name" value="Thioredoxin-like"/>
    <property type="match status" value="1"/>
</dbReference>
<dbReference type="KEGG" id="pacr:FXN63_22590"/>
<sequence>MSFPRSDSPAVSTLAPELDVLQWFNTDTAPTLASLRGRVVVLHAFQMLCPGCVSHGLPQAMKIHHAFSRQDVQVLGLHTVFEHHAAMAPHALQAFLHEYRIAFPVGVDRPLADGPVPSTMQTYALRGTPSLVVIDRQGVVRLNHFGLIDDLPLGALIGTLVAEQGRATALSSDAVVVDTAHRTGAPSCDAQQCAI</sequence>
<organism evidence="2 3">
    <name type="scientific">Pigmentiphaga aceris</name>
    <dbReference type="NCBI Taxonomy" id="1940612"/>
    <lineage>
        <taxon>Bacteria</taxon>
        <taxon>Pseudomonadati</taxon>
        <taxon>Pseudomonadota</taxon>
        <taxon>Betaproteobacteria</taxon>
        <taxon>Burkholderiales</taxon>
        <taxon>Alcaligenaceae</taxon>
        <taxon>Pigmentiphaga</taxon>
    </lineage>
</organism>
<accession>A0A5C0B4T9</accession>
<dbReference type="Pfam" id="PF00578">
    <property type="entry name" value="AhpC-TSA"/>
    <property type="match status" value="1"/>
</dbReference>
<dbReference type="RefSeq" id="WP_148817764.1">
    <property type="nucleotide sequence ID" value="NZ_CP043046.1"/>
</dbReference>
<dbReference type="AlphaFoldDB" id="A0A5C0B4T9"/>
<dbReference type="PANTHER" id="PTHR42852:SF13">
    <property type="entry name" value="PROTEIN DIPZ"/>
    <property type="match status" value="1"/>
</dbReference>
<dbReference type="Proteomes" id="UP000325161">
    <property type="component" value="Chromosome"/>
</dbReference>
<dbReference type="InterPro" id="IPR036249">
    <property type="entry name" value="Thioredoxin-like_sf"/>
</dbReference>
<evidence type="ECO:0000313" key="2">
    <source>
        <dbReference type="EMBL" id="QEI08310.1"/>
    </source>
</evidence>
<reference evidence="2 3" key="1">
    <citation type="submission" date="2019-08" db="EMBL/GenBank/DDBJ databases">
        <title>Amphibian skin-associated Pigmentiphaga: genome sequence and occurrence across geography and hosts.</title>
        <authorList>
            <person name="Bletz M.C."/>
            <person name="Bunk B."/>
            <person name="Sproeer C."/>
            <person name="Biwer P."/>
            <person name="Reiter S."/>
            <person name="Rabemananjara F.C.E."/>
            <person name="Schulz S."/>
            <person name="Overmann J."/>
            <person name="Vences M."/>
        </authorList>
    </citation>
    <scope>NUCLEOTIDE SEQUENCE [LARGE SCALE GENOMIC DNA]</scope>
    <source>
        <strain evidence="2 3">Mada1488</strain>
    </source>
</reference>